<evidence type="ECO:0000313" key="1">
    <source>
        <dbReference type="EMBL" id="QBQ72722.1"/>
    </source>
</evidence>
<proteinExistence type="predicted"/>
<name>A0A646QXM4_9CAUD</name>
<dbReference type="EMBL" id="MK613347">
    <property type="protein sequence ID" value="QBQ72722.1"/>
    <property type="molecule type" value="Genomic_DNA"/>
</dbReference>
<evidence type="ECO:0000313" key="2">
    <source>
        <dbReference type="Proteomes" id="UP000425344"/>
    </source>
</evidence>
<reference evidence="1 2" key="1">
    <citation type="journal article" date="2019" name="mSystems">
        <title>Diverse, abundant and novel viruses infecting the marine abundant Roseobacter RCA lineage.</title>
        <authorList>
            <person name="Zhang Z.F."/>
            <person name="Chen F."/>
            <person name="Chu X."/>
            <person name="Zhang H."/>
            <person name="Luo H.W."/>
            <person name="Zhai Z.Q."/>
            <person name="Yang M.Y."/>
            <person name="Zhao Y.L."/>
        </authorList>
    </citation>
    <scope>NUCLEOTIDE SEQUENCE [LARGE SCALE GENOMIC DNA]</scope>
</reference>
<sequence>MAALSDHSEKLLLDWMMTTDVVTRPTAWYVALYTAAPSDAGGGTELAGNGYVRQSATFASATSGTGTTSNTNAVSFTAAGGDWGTITHLGIHDASSGGNLIWHGSLVASKLIEDGDTLEFSVGNIDLTLA</sequence>
<accession>A0A646QXM4</accession>
<dbReference type="Proteomes" id="UP000425344">
    <property type="component" value="Segment"/>
</dbReference>
<organism evidence="1 2">
    <name type="scientific">Roseobacter phage CRP-5</name>
    <dbReference type="NCBI Taxonomy" id="2559284"/>
    <lineage>
        <taxon>Viruses</taxon>
        <taxon>Duplodnaviria</taxon>
        <taxon>Heunggongvirae</taxon>
        <taxon>Uroviricota</taxon>
        <taxon>Caudoviricetes</taxon>
        <taxon>Zobellviridae</taxon>
        <taxon>Cobavirinae</taxon>
        <taxon>Veravirus</taxon>
    </lineage>
</organism>
<dbReference type="Pfam" id="PF23140">
    <property type="entry name" value="Gp80"/>
    <property type="match status" value="1"/>
</dbReference>
<dbReference type="InterPro" id="IPR056908">
    <property type="entry name" value="Gp80-like"/>
</dbReference>
<protein>
    <submittedName>
        <fullName evidence="1">Uncharacterized protein</fullName>
    </submittedName>
</protein>
<gene>
    <name evidence="1" type="ORF">CRP5_gp56</name>
</gene>